<dbReference type="NCBIfam" id="NF003811">
    <property type="entry name" value="PRK05402.1"/>
    <property type="match status" value="1"/>
</dbReference>
<evidence type="ECO:0000256" key="10">
    <source>
        <dbReference type="HAMAP-Rule" id="MF_00685"/>
    </source>
</evidence>
<dbReference type="EC" id="2.4.1.18" evidence="10"/>
<proteinExistence type="inferred from homology"/>
<keyword evidence="6 10" id="KW-0328">Glycosyltransferase</keyword>
<dbReference type="InterPro" id="IPR017853">
    <property type="entry name" value="GH"/>
</dbReference>
<dbReference type="EMBL" id="CP030280">
    <property type="protein sequence ID" value="AWY97839.1"/>
    <property type="molecule type" value="Genomic_DNA"/>
</dbReference>
<comment type="subunit">
    <text evidence="10">Monomer.</text>
</comment>
<dbReference type="HAMAP" id="MF_00685">
    <property type="entry name" value="GlgB"/>
    <property type="match status" value="1"/>
</dbReference>
<keyword evidence="15" id="KW-1185">Reference proteome</keyword>
<dbReference type="PANTHER" id="PTHR43651:SF3">
    <property type="entry name" value="1,4-ALPHA-GLUCAN-BRANCHING ENZYME"/>
    <property type="match status" value="1"/>
</dbReference>
<evidence type="ECO:0000256" key="5">
    <source>
        <dbReference type="ARBA" id="ARBA00022600"/>
    </source>
</evidence>
<feature type="domain" description="Glycosyl hydrolase family 13 catalytic" evidence="13">
    <location>
        <begin position="268"/>
        <end position="642"/>
    </location>
</feature>
<dbReference type="Pfam" id="PF22019">
    <property type="entry name" value="GlgB_N"/>
    <property type="match status" value="1"/>
</dbReference>
<evidence type="ECO:0000259" key="13">
    <source>
        <dbReference type="SMART" id="SM00642"/>
    </source>
</evidence>
<feature type="region of interest" description="Disordered" evidence="12">
    <location>
        <begin position="771"/>
        <end position="829"/>
    </location>
</feature>
<dbReference type="CDD" id="cd11322">
    <property type="entry name" value="AmyAc_Glg_BE"/>
    <property type="match status" value="1"/>
</dbReference>
<feature type="region of interest" description="Disordered" evidence="12">
    <location>
        <begin position="856"/>
        <end position="885"/>
    </location>
</feature>
<evidence type="ECO:0000313" key="14">
    <source>
        <dbReference type="EMBL" id="AWY97839.1"/>
    </source>
</evidence>
<dbReference type="InterPro" id="IPR044143">
    <property type="entry name" value="GlgB_N_E_set_prok"/>
</dbReference>
<dbReference type="Gene3D" id="2.60.40.10">
    <property type="entry name" value="Immunoglobulins"/>
    <property type="match status" value="2"/>
</dbReference>
<feature type="active site" description="Nucleophile" evidence="10 11">
    <location>
        <position position="413"/>
    </location>
</feature>
<evidence type="ECO:0000256" key="12">
    <source>
        <dbReference type="SAM" id="MobiDB-lite"/>
    </source>
</evidence>
<evidence type="ECO:0000256" key="9">
    <source>
        <dbReference type="ARBA" id="ARBA00023277"/>
    </source>
</evidence>
<evidence type="ECO:0000256" key="2">
    <source>
        <dbReference type="ARBA" id="ARBA00002953"/>
    </source>
</evidence>
<dbReference type="GO" id="GO:0043169">
    <property type="term" value="F:cation binding"/>
    <property type="evidence" value="ECO:0007669"/>
    <property type="project" value="InterPro"/>
</dbReference>
<dbReference type="CDD" id="cd02855">
    <property type="entry name" value="E_set_GBE_prok_N"/>
    <property type="match status" value="1"/>
</dbReference>
<dbReference type="SUPFAM" id="SSF81296">
    <property type="entry name" value="E set domains"/>
    <property type="match status" value="2"/>
</dbReference>
<evidence type="ECO:0000256" key="8">
    <source>
        <dbReference type="ARBA" id="ARBA00023056"/>
    </source>
</evidence>
<dbReference type="Pfam" id="PF02806">
    <property type="entry name" value="Alpha-amylase_C"/>
    <property type="match status" value="1"/>
</dbReference>
<dbReference type="Proteomes" id="UP000250003">
    <property type="component" value="Chromosome"/>
</dbReference>
<sequence length="885" mass="102026">MSEKLYDMMDWPEIEAVVYSEESEPKNILGPRKTEEGILIQCFLPGAKQVKVLLGRGKPEYEMELQDEAGFFSVLIPGSKIPKYKYEAVYGDGKRKKFYDPYAFEKQISVEQEQQFAAGICYDIYEKLGAHPMTLHGVEGVYFAVWAPNAMRVSVVGDFNKWDGRVHQMNRLNVSGIFELFIPGLKPGALYKYEIKAKGSLVYLKADPYGNQAELRPKTASVVADLSQYTWQDSQWLKERKQINRQDRPLAVYEMHLGSWRKPEEEGRLFYSYRELAPMVAEYVKEMGYTHVELMPVMEHPLDESWGYQVTGYYAPTSRYGSCEDFMYFVDYLHQQGIGVILDWVPAHFPKDTFGMSNFDGTCLYEHLDPRQGMHPHWGTLIYNYGRPQVKNFLIANALFWAEKYHADGIRMDAVASMLYLDYGKNDGEWIANIYGGNENLEAVEFLKHLNSIFKKKHPDVLLIAEESTAWPQITGKVEADGLGFDYKWNMGWMNDFIDYMQKDPIFRAGVHDELTFSMVYAYSEKFLLSLSHDEVVHGKGSLLNKMPGDKEKKLANLRAAYGFMLVHPGKKLLFMGQEFAQEREWSEQRELDWSLLEEKEHKQMQDYVKALWKLYKEQPALYEEDYEPEGFSWINHMDSERNMLTLIRKGKKKEDTLVVVCNFSALDYDKYQMGVPYPGKYKEIFNSDAEAYGGSDVRNSRVKTAKKAECDEREHSIVIHVAPLAVQIFSYTKPEPKKAGKKTEAVKKVPVSKVQKKLQKVMEEEWEKADAAGKQITEEVKPDATKKSAEAPKLETTKKEPLKLETDKKESLKLETAKTEPLKLNTEKKEALKLETAKTEPLKLKTDKTEALKLETTKTEVPKLETADRDLAKPASKRKKKTKK</sequence>
<dbReference type="GO" id="GO:0005829">
    <property type="term" value="C:cytosol"/>
    <property type="evidence" value="ECO:0007669"/>
    <property type="project" value="TreeGrafter"/>
</dbReference>
<gene>
    <name evidence="10" type="primary">glgB</name>
    <name evidence="14" type="ORF">DQQ01_06415</name>
</gene>
<comment type="pathway">
    <text evidence="3 10">Glycan biosynthesis; glycogen biosynthesis.</text>
</comment>
<dbReference type="FunFam" id="3.20.20.80:FF:000003">
    <property type="entry name" value="1,4-alpha-glucan branching enzyme GlgB"/>
    <property type="match status" value="1"/>
</dbReference>
<evidence type="ECO:0000256" key="1">
    <source>
        <dbReference type="ARBA" id="ARBA00000826"/>
    </source>
</evidence>
<keyword evidence="8 10" id="KW-0320">Glycogen biosynthesis</keyword>
<dbReference type="InterPro" id="IPR006047">
    <property type="entry name" value="GH13_cat_dom"/>
</dbReference>
<keyword evidence="5 10" id="KW-0321">Glycogen metabolism</keyword>
<dbReference type="InterPro" id="IPR006048">
    <property type="entry name" value="A-amylase/branching_C"/>
</dbReference>
<comment type="catalytic activity">
    <reaction evidence="1 10">
        <text>Transfers a segment of a (1-&gt;4)-alpha-D-glucan chain to a primary hydroxy group in a similar glucan chain.</text>
        <dbReference type="EC" id="2.4.1.18"/>
    </reaction>
</comment>
<dbReference type="UniPathway" id="UPA00164"/>
<evidence type="ECO:0000313" key="15">
    <source>
        <dbReference type="Proteomes" id="UP000250003"/>
    </source>
</evidence>
<dbReference type="Pfam" id="PF00128">
    <property type="entry name" value="Alpha-amylase"/>
    <property type="match status" value="1"/>
</dbReference>
<dbReference type="SMART" id="SM00642">
    <property type="entry name" value="Aamy"/>
    <property type="match status" value="1"/>
</dbReference>
<dbReference type="InterPro" id="IPR037439">
    <property type="entry name" value="Branching_enzy"/>
</dbReference>
<dbReference type="InterPro" id="IPR013780">
    <property type="entry name" value="Glyco_hydro_b"/>
</dbReference>
<comment type="function">
    <text evidence="2 10">Catalyzes the formation of the alpha-1,6-glucosidic linkages in glycogen by scission of a 1,4-alpha-linked oligosaccharide from growing alpha-1,4-glucan chains and the subsequent attachment of the oligosaccharide to the alpha-1,6 position.</text>
</comment>
<dbReference type="InterPro" id="IPR014756">
    <property type="entry name" value="Ig_E-set"/>
</dbReference>
<reference evidence="15" key="1">
    <citation type="submission" date="2018-06" db="EMBL/GenBank/DDBJ databases">
        <title>Description of Blautia argi sp. nov., a new anaerobic isolated from dog feces.</title>
        <authorList>
            <person name="Chang Y.-H."/>
            <person name="Paek J."/>
            <person name="Shin Y."/>
        </authorList>
    </citation>
    <scope>NUCLEOTIDE SEQUENCE [LARGE SCALE GENOMIC DNA]</scope>
    <source>
        <strain evidence="15">KCTC 15426</strain>
    </source>
</reference>
<dbReference type="GO" id="GO:0003844">
    <property type="term" value="F:1,4-alpha-glucan branching enzyme activity"/>
    <property type="evidence" value="ECO:0007669"/>
    <property type="project" value="UniProtKB-UniRule"/>
</dbReference>
<dbReference type="InterPro" id="IPR006407">
    <property type="entry name" value="GlgB"/>
</dbReference>
<dbReference type="AlphaFoldDB" id="A0A2Z4UAK6"/>
<evidence type="ECO:0000256" key="11">
    <source>
        <dbReference type="PIRSR" id="PIRSR000463-1"/>
    </source>
</evidence>
<dbReference type="SUPFAM" id="SSF51445">
    <property type="entry name" value="(Trans)glycosidases"/>
    <property type="match status" value="1"/>
</dbReference>
<dbReference type="PIRSF" id="PIRSF000463">
    <property type="entry name" value="GlgB"/>
    <property type="match status" value="1"/>
</dbReference>
<dbReference type="NCBIfam" id="NF008967">
    <property type="entry name" value="PRK12313.1"/>
    <property type="match status" value="1"/>
</dbReference>
<dbReference type="Gene3D" id="2.60.40.1180">
    <property type="entry name" value="Golgi alpha-mannosidase II"/>
    <property type="match status" value="1"/>
</dbReference>
<dbReference type="OrthoDB" id="9800174at2"/>
<protein>
    <recommendedName>
        <fullName evidence="10">1,4-alpha-glucan branching enzyme GlgB</fullName>
        <ecNumber evidence="10">2.4.1.18</ecNumber>
    </recommendedName>
    <alternativeName>
        <fullName evidence="10">1,4-alpha-D-glucan:1,4-alpha-D-glucan 6-glucosyl-transferase</fullName>
    </alternativeName>
    <alternativeName>
        <fullName evidence="10">Alpha-(1-&gt;4)-glucan branching enzyme</fullName>
    </alternativeName>
    <alternativeName>
        <fullName evidence="10">Glycogen branching enzyme</fullName>
        <shortName evidence="10">BE</shortName>
    </alternativeName>
</protein>
<dbReference type="GO" id="GO:0004553">
    <property type="term" value="F:hydrolase activity, hydrolyzing O-glycosyl compounds"/>
    <property type="evidence" value="ECO:0007669"/>
    <property type="project" value="InterPro"/>
</dbReference>
<evidence type="ECO:0000256" key="3">
    <source>
        <dbReference type="ARBA" id="ARBA00004964"/>
    </source>
</evidence>
<dbReference type="KEGG" id="blau:DQQ01_06415"/>
<dbReference type="GO" id="GO:0005978">
    <property type="term" value="P:glycogen biosynthetic process"/>
    <property type="evidence" value="ECO:0007669"/>
    <property type="project" value="UniProtKB-UniRule"/>
</dbReference>
<dbReference type="Gene3D" id="3.20.20.80">
    <property type="entry name" value="Glycosidases"/>
    <property type="match status" value="1"/>
</dbReference>
<feature type="compositionally biased region" description="Basic and acidic residues" evidence="12">
    <location>
        <begin position="856"/>
        <end position="873"/>
    </location>
</feature>
<dbReference type="FunFam" id="2.60.40.10:FF:000169">
    <property type="entry name" value="1,4-alpha-glucan branching enzyme GlgB"/>
    <property type="match status" value="1"/>
</dbReference>
<evidence type="ECO:0000256" key="4">
    <source>
        <dbReference type="ARBA" id="ARBA00009000"/>
    </source>
</evidence>
<dbReference type="InterPro" id="IPR013783">
    <property type="entry name" value="Ig-like_fold"/>
</dbReference>
<dbReference type="Pfam" id="PF02922">
    <property type="entry name" value="CBM_48"/>
    <property type="match status" value="1"/>
</dbReference>
<dbReference type="PANTHER" id="PTHR43651">
    <property type="entry name" value="1,4-ALPHA-GLUCAN-BRANCHING ENZYME"/>
    <property type="match status" value="1"/>
</dbReference>
<comment type="similarity">
    <text evidence="4 10">Belongs to the glycosyl hydrolase 13 family. GlgB subfamily.</text>
</comment>
<dbReference type="InterPro" id="IPR004193">
    <property type="entry name" value="Glyco_hydro_13_N"/>
</dbReference>
<dbReference type="SUPFAM" id="SSF51011">
    <property type="entry name" value="Glycosyl hydrolase domain"/>
    <property type="match status" value="1"/>
</dbReference>
<keyword evidence="9 10" id="KW-0119">Carbohydrate metabolism</keyword>
<organism evidence="14 15">
    <name type="scientific">Blautia argi</name>
    <dbReference type="NCBI Taxonomy" id="1912897"/>
    <lineage>
        <taxon>Bacteria</taxon>
        <taxon>Bacillati</taxon>
        <taxon>Bacillota</taxon>
        <taxon>Clostridia</taxon>
        <taxon>Lachnospirales</taxon>
        <taxon>Lachnospiraceae</taxon>
        <taxon>Blautia</taxon>
    </lineage>
</organism>
<dbReference type="InterPro" id="IPR054169">
    <property type="entry name" value="GlgB_N"/>
</dbReference>
<evidence type="ECO:0000256" key="7">
    <source>
        <dbReference type="ARBA" id="ARBA00022679"/>
    </source>
</evidence>
<dbReference type="FunFam" id="2.60.40.1180:FF:000002">
    <property type="entry name" value="1,4-alpha-glucan branching enzyme GlgB"/>
    <property type="match status" value="1"/>
</dbReference>
<dbReference type="RefSeq" id="WP_111919366.1">
    <property type="nucleotide sequence ID" value="NZ_CP030280.1"/>
</dbReference>
<feature type="active site" description="Proton donor" evidence="10 11">
    <location>
        <position position="466"/>
    </location>
</feature>
<keyword evidence="7 10" id="KW-0808">Transferase</keyword>
<evidence type="ECO:0000256" key="6">
    <source>
        <dbReference type="ARBA" id="ARBA00022676"/>
    </source>
</evidence>
<dbReference type="NCBIfam" id="TIGR01515">
    <property type="entry name" value="branching_enzym"/>
    <property type="match status" value="1"/>
</dbReference>
<name>A0A2Z4UAK6_9FIRM</name>
<feature type="compositionally biased region" description="Basic residues" evidence="12">
    <location>
        <begin position="876"/>
        <end position="885"/>
    </location>
</feature>
<accession>A0A2Z4UAK6</accession>